<dbReference type="STRING" id="74649.A0A2P6R3S6"/>
<dbReference type="PROSITE" id="PS51320">
    <property type="entry name" value="TIFY"/>
    <property type="match status" value="1"/>
</dbReference>
<feature type="region of interest" description="Disordered" evidence="3">
    <location>
        <begin position="264"/>
        <end position="299"/>
    </location>
</feature>
<comment type="function">
    <text evidence="2">Repressor of jasmonate responses.</text>
</comment>
<dbReference type="PANTHER" id="PTHR33077">
    <property type="entry name" value="PROTEIN TIFY 4A-RELATED-RELATED"/>
    <property type="match status" value="1"/>
</dbReference>
<dbReference type="InterPro" id="IPR010399">
    <property type="entry name" value="Tify_dom"/>
</dbReference>
<evidence type="ECO:0000259" key="4">
    <source>
        <dbReference type="PROSITE" id="PS51320"/>
    </source>
</evidence>
<dbReference type="OMA" id="NPSYKTH"/>
<keyword evidence="2" id="KW-0539">Nucleus</keyword>
<evidence type="ECO:0000256" key="1">
    <source>
        <dbReference type="ARBA" id="ARBA00008614"/>
    </source>
</evidence>
<evidence type="ECO:0000313" key="6">
    <source>
        <dbReference type="Proteomes" id="UP000238479"/>
    </source>
</evidence>
<accession>A0A2P6R3S6</accession>
<dbReference type="SMART" id="SM00979">
    <property type="entry name" value="TIFY"/>
    <property type="match status" value="1"/>
</dbReference>
<dbReference type="GO" id="GO:2000022">
    <property type="term" value="P:regulation of jasmonic acid mediated signaling pathway"/>
    <property type="evidence" value="ECO:0007669"/>
    <property type="project" value="UniProtKB-UniRule"/>
</dbReference>
<dbReference type="Pfam" id="PF06200">
    <property type="entry name" value="tify"/>
    <property type="match status" value="1"/>
</dbReference>
<feature type="region of interest" description="Disordered" evidence="3">
    <location>
        <begin position="357"/>
        <end position="390"/>
    </location>
</feature>
<comment type="similarity">
    <text evidence="1 2">Belongs to the TIFY/JAZ family.</text>
</comment>
<feature type="compositionally biased region" description="Low complexity" evidence="3">
    <location>
        <begin position="281"/>
        <end position="297"/>
    </location>
</feature>
<dbReference type="InterPro" id="IPR018467">
    <property type="entry name" value="CCT_CS"/>
</dbReference>
<dbReference type="PANTHER" id="PTHR33077:SF90">
    <property type="entry name" value="PROTEIN TIFY 7"/>
    <property type="match status" value="1"/>
</dbReference>
<organism evidence="5 6">
    <name type="scientific">Rosa chinensis</name>
    <name type="common">China rose</name>
    <dbReference type="NCBI Taxonomy" id="74649"/>
    <lineage>
        <taxon>Eukaryota</taxon>
        <taxon>Viridiplantae</taxon>
        <taxon>Streptophyta</taxon>
        <taxon>Embryophyta</taxon>
        <taxon>Tracheophyta</taxon>
        <taxon>Spermatophyta</taxon>
        <taxon>Magnoliopsida</taxon>
        <taxon>eudicotyledons</taxon>
        <taxon>Gunneridae</taxon>
        <taxon>Pentapetalae</taxon>
        <taxon>rosids</taxon>
        <taxon>fabids</taxon>
        <taxon>Rosales</taxon>
        <taxon>Rosaceae</taxon>
        <taxon>Rosoideae</taxon>
        <taxon>Rosoideae incertae sedis</taxon>
        <taxon>Rosa</taxon>
    </lineage>
</organism>
<feature type="domain" description="Tify" evidence="4">
    <location>
        <begin position="202"/>
        <end position="237"/>
    </location>
</feature>
<keyword evidence="2" id="KW-1184">Jasmonic acid signaling pathway</keyword>
<dbReference type="OrthoDB" id="1939212at2759"/>
<dbReference type="AlphaFoldDB" id="A0A2P6R3S6"/>
<evidence type="ECO:0000313" key="5">
    <source>
        <dbReference type="EMBL" id="PRQ41105.1"/>
    </source>
</evidence>
<dbReference type="EMBL" id="PDCK01000042">
    <property type="protein sequence ID" value="PRQ41105.1"/>
    <property type="molecule type" value="Genomic_DNA"/>
</dbReference>
<keyword evidence="6" id="KW-1185">Reference proteome</keyword>
<proteinExistence type="inferred from homology"/>
<sequence length="390" mass="41407">MMERDFMGLSSRESVAVIKEENIDDACRDSGGLTRGAGSNWPFSNKVSAIPHHLMSSKGAPEGKTQKMVPESFLSSGFMPVSTSDAFDSCQKRPTCDAQKYFNHDRQGGTHFTLTAYPMQHDVHSVHRPYDMKMISVSNQGISVPMGNLYLKNHFASMGQNFAVTTTKQQLFGGVPVTTPYSVPPSSGSIVGTTEPWNNVKASGSPSQMTIFYAGSVNVYHDISPEKAQAMMILAQNGSSIPSNGAHSKAEAPRAKLAAEDGVPVNQTINTPPSAFPSPLSVSSHTGTQSVSGSTSTDELMAAKTTGLPTTPVSKVEPPKTANAVKSVAATSMVNSAIPQARKASLARFLGKRKERVINSAPYNLSKKSAEGSNPESNGMNSCASKGEQQ</sequence>
<evidence type="ECO:0000256" key="3">
    <source>
        <dbReference type="SAM" id="MobiDB-lite"/>
    </source>
</evidence>
<dbReference type="GO" id="GO:0031347">
    <property type="term" value="P:regulation of defense response"/>
    <property type="evidence" value="ECO:0007669"/>
    <property type="project" value="UniProtKB-UniRule"/>
</dbReference>
<dbReference type="Pfam" id="PF09425">
    <property type="entry name" value="Jas_motif"/>
    <property type="match status" value="1"/>
</dbReference>
<comment type="caution">
    <text evidence="5">The sequence shown here is derived from an EMBL/GenBank/DDBJ whole genome shotgun (WGS) entry which is preliminary data.</text>
</comment>
<reference evidence="5 6" key="1">
    <citation type="journal article" date="2018" name="Nat. Genet.">
        <title>The Rosa genome provides new insights in the design of modern roses.</title>
        <authorList>
            <person name="Bendahmane M."/>
        </authorList>
    </citation>
    <scope>NUCLEOTIDE SEQUENCE [LARGE SCALE GENOMIC DNA]</scope>
    <source>
        <strain evidence="6">cv. Old Blush</strain>
    </source>
</reference>
<dbReference type="GO" id="GO:0005634">
    <property type="term" value="C:nucleus"/>
    <property type="evidence" value="ECO:0007669"/>
    <property type="project" value="UniProtKB-SubCell"/>
</dbReference>
<dbReference type="InterPro" id="IPR040390">
    <property type="entry name" value="TIFY/JAZ"/>
</dbReference>
<comment type="subcellular location">
    <subcellularLocation>
        <location evidence="2">Nucleus</location>
    </subcellularLocation>
</comment>
<feature type="compositionally biased region" description="Polar residues" evidence="3">
    <location>
        <begin position="361"/>
        <end position="390"/>
    </location>
</feature>
<dbReference type="GO" id="GO:0009611">
    <property type="term" value="P:response to wounding"/>
    <property type="evidence" value="ECO:0007669"/>
    <property type="project" value="UniProtKB-UniRule"/>
</dbReference>
<gene>
    <name evidence="5" type="ORF">RchiOBHm_Chr4g0443341</name>
</gene>
<evidence type="ECO:0000256" key="2">
    <source>
        <dbReference type="RuleBase" id="RU369065"/>
    </source>
</evidence>
<protein>
    <recommendedName>
        <fullName evidence="2">Protein TIFY</fullName>
    </recommendedName>
    <alternativeName>
        <fullName evidence="2">Jasmonate ZIM domain-containing protein</fullName>
    </alternativeName>
</protein>
<name>A0A2P6R3S6_ROSCH</name>
<comment type="domain">
    <text evidence="2">The jas domain is required for interaction with COI1.</text>
</comment>
<dbReference type="Proteomes" id="UP000238479">
    <property type="component" value="Chromosome 4"/>
</dbReference>
<dbReference type="Gramene" id="PRQ41105">
    <property type="protein sequence ID" value="PRQ41105"/>
    <property type="gene ID" value="RchiOBHm_Chr4g0443341"/>
</dbReference>